<proteinExistence type="inferred from homology"/>
<evidence type="ECO:0000256" key="7">
    <source>
        <dbReference type="SAM" id="Coils"/>
    </source>
</evidence>
<dbReference type="EC" id="3.1.11.6" evidence="6"/>
<accession>A0AAX4HPN4</accession>
<keyword evidence="9" id="KW-1185">Reference proteome</keyword>
<dbReference type="AlphaFoldDB" id="A0AAX4HPN4"/>
<evidence type="ECO:0000256" key="2">
    <source>
        <dbReference type="ARBA" id="ARBA00022490"/>
    </source>
</evidence>
<keyword evidence="4 6" id="KW-0378">Hydrolase</keyword>
<protein>
    <recommendedName>
        <fullName evidence="6">Exodeoxyribonuclease 7 small subunit</fullName>
        <ecNumber evidence="6">3.1.11.6</ecNumber>
    </recommendedName>
    <alternativeName>
        <fullName evidence="6">Exodeoxyribonuclease VII small subunit</fullName>
        <shortName evidence="6">Exonuclease VII small subunit</shortName>
    </alternativeName>
</protein>
<evidence type="ECO:0000313" key="8">
    <source>
        <dbReference type="EMBL" id="WPU65286.1"/>
    </source>
</evidence>
<sequence length="74" mass="8713">METKNSTTLDFETSLKELEKIVRELESGDVNLDQSLKRFEQGIELYRKCRSTLENAEKKIKILSDSLKELEYKE</sequence>
<dbReference type="RefSeq" id="WP_321395496.1">
    <property type="nucleotide sequence ID" value="NZ_CP139487.1"/>
</dbReference>
<comment type="subcellular location">
    <subcellularLocation>
        <location evidence="6">Cytoplasm</location>
    </subcellularLocation>
</comment>
<evidence type="ECO:0000256" key="4">
    <source>
        <dbReference type="ARBA" id="ARBA00022801"/>
    </source>
</evidence>
<reference evidence="8 9" key="1">
    <citation type="submission" date="2023-11" db="EMBL/GenBank/DDBJ databases">
        <title>Peredibacter starrii A3.12.</title>
        <authorList>
            <person name="Mitchell R.J."/>
        </authorList>
    </citation>
    <scope>NUCLEOTIDE SEQUENCE [LARGE SCALE GENOMIC DNA]</scope>
    <source>
        <strain evidence="8 9">A3.12</strain>
    </source>
</reference>
<keyword evidence="2 6" id="KW-0963">Cytoplasm</keyword>
<dbReference type="Gene3D" id="1.10.287.1040">
    <property type="entry name" value="Exonuclease VII, small subunit"/>
    <property type="match status" value="1"/>
</dbReference>
<name>A0AAX4HPN4_9BACT</name>
<comment type="subunit">
    <text evidence="6">Heterooligomer composed of large and small subunits.</text>
</comment>
<comment type="similarity">
    <text evidence="1 6">Belongs to the XseB family.</text>
</comment>
<dbReference type="NCBIfam" id="NF002140">
    <property type="entry name" value="PRK00977.1-4"/>
    <property type="match status" value="1"/>
</dbReference>
<dbReference type="GO" id="GO:0006308">
    <property type="term" value="P:DNA catabolic process"/>
    <property type="evidence" value="ECO:0007669"/>
    <property type="project" value="UniProtKB-UniRule"/>
</dbReference>
<dbReference type="PANTHER" id="PTHR34137:SF1">
    <property type="entry name" value="EXODEOXYRIBONUCLEASE 7 SMALL SUBUNIT"/>
    <property type="match status" value="1"/>
</dbReference>
<evidence type="ECO:0000256" key="3">
    <source>
        <dbReference type="ARBA" id="ARBA00022722"/>
    </source>
</evidence>
<dbReference type="InterPro" id="IPR037004">
    <property type="entry name" value="Exonuc_VII_ssu_sf"/>
</dbReference>
<dbReference type="InterPro" id="IPR003761">
    <property type="entry name" value="Exonuc_VII_S"/>
</dbReference>
<gene>
    <name evidence="6" type="primary">xseB</name>
    <name evidence="8" type="ORF">SOO65_00830</name>
</gene>
<organism evidence="8 9">
    <name type="scientific">Peredibacter starrii</name>
    <dbReference type="NCBI Taxonomy" id="28202"/>
    <lineage>
        <taxon>Bacteria</taxon>
        <taxon>Pseudomonadati</taxon>
        <taxon>Bdellovibrionota</taxon>
        <taxon>Bacteriovoracia</taxon>
        <taxon>Bacteriovoracales</taxon>
        <taxon>Bacteriovoracaceae</taxon>
        <taxon>Peredibacter</taxon>
    </lineage>
</organism>
<keyword evidence="7" id="KW-0175">Coiled coil</keyword>
<dbReference type="PANTHER" id="PTHR34137">
    <property type="entry name" value="EXODEOXYRIBONUCLEASE 7 SMALL SUBUNIT"/>
    <property type="match status" value="1"/>
</dbReference>
<dbReference type="KEGG" id="psti:SOO65_00830"/>
<evidence type="ECO:0000313" key="9">
    <source>
        <dbReference type="Proteomes" id="UP001324634"/>
    </source>
</evidence>
<dbReference type="Proteomes" id="UP001324634">
    <property type="component" value="Chromosome"/>
</dbReference>
<comment type="catalytic activity">
    <reaction evidence="6">
        <text>Exonucleolytic cleavage in either 5'- to 3'- or 3'- to 5'-direction to yield nucleoside 5'-phosphates.</text>
        <dbReference type="EC" id="3.1.11.6"/>
    </reaction>
</comment>
<feature type="coiled-coil region" evidence="7">
    <location>
        <begin position="46"/>
        <end position="73"/>
    </location>
</feature>
<keyword evidence="3 6" id="KW-0540">Nuclease</keyword>
<dbReference type="SUPFAM" id="SSF116842">
    <property type="entry name" value="XseB-like"/>
    <property type="match status" value="1"/>
</dbReference>
<dbReference type="PIRSF" id="PIRSF006488">
    <property type="entry name" value="Exonuc_VII_S"/>
    <property type="match status" value="1"/>
</dbReference>
<keyword evidence="5 6" id="KW-0269">Exonuclease</keyword>
<dbReference type="GO" id="GO:0005829">
    <property type="term" value="C:cytosol"/>
    <property type="evidence" value="ECO:0007669"/>
    <property type="project" value="TreeGrafter"/>
</dbReference>
<evidence type="ECO:0000256" key="1">
    <source>
        <dbReference type="ARBA" id="ARBA00009998"/>
    </source>
</evidence>
<evidence type="ECO:0000256" key="5">
    <source>
        <dbReference type="ARBA" id="ARBA00022839"/>
    </source>
</evidence>
<dbReference type="EMBL" id="CP139487">
    <property type="protein sequence ID" value="WPU65286.1"/>
    <property type="molecule type" value="Genomic_DNA"/>
</dbReference>
<evidence type="ECO:0000256" key="6">
    <source>
        <dbReference type="HAMAP-Rule" id="MF_00337"/>
    </source>
</evidence>
<dbReference type="GO" id="GO:0008855">
    <property type="term" value="F:exodeoxyribonuclease VII activity"/>
    <property type="evidence" value="ECO:0007669"/>
    <property type="project" value="UniProtKB-UniRule"/>
</dbReference>
<dbReference type="NCBIfam" id="TIGR01280">
    <property type="entry name" value="xseB"/>
    <property type="match status" value="1"/>
</dbReference>
<dbReference type="Pfam" id="PF02609">
    <property type="entry name" value="Exonuc_VII_S"/>
    <property type="match status" value="1"/>
</dbReference>
<dbReference type="GO" id="GO:0009318">
    <property type="term" value="C:exodeoxyribonuclease VII complex"/>
    <property type="evidence" value="ECO:0007669"/>
    <property type="project" value="UniProtKB-UniRule"/>
</dbReference>
<dbReference type="HAMAP" id="MF_00337">
    <property type="entry name" value="Exonuc_7_S"/>
    <property type="match status" value="1"/>
</dbReference>
<comment type="function">
    <text evidence="6">Bidirectionally degrades single-stranded DNA into large acid-insoluble oligonucleotides, which are then degraded further into small acid-soluble oligonucleotides.</text>
</comment>